<proteinExistence type="predicted"/>
<dbReference type="OrthoDB" id="676445at2"/>
<dbReference type="Pfam" id="PF18962">
    <property type="entry name" value="Por_Secre_tail"/>
    <property type="match status" value="1"/>
</dbReference>
<evidence type="ECO:0000313" key="4">
    <source>
        <dbReference type="Proteomes" id="UP000240572"/>
    </source>
</evidence>
<dbReference type="RefSeq" id="WP_106522467.1">
    <property type="nucleotide sequence ID" value="NZ_PYGD01000002.1"/>
</dbReference>
<feature type="chain" id="PRO_5015135953" evidence="1">
    <location>
        <begin position="20"/>
        <end position="325"/>
    </location>
</feature>
<evidence type="ECO:0000259" key="2">
    <source>
        <dbReference type="Pfam" id="PF18962"/>
    </source>
</evidence>
<gene>
    <name evidence="3" type="ORF">B0I18_102436</name>
</gene>
<feature type="domain" description="Secretion system C-terminal sorting" evidence="2">
    <location>
        <begin position="252"/>
        <end position="319"/>
    </location>
</feature>
<comment type="caution">
    <text evidence="3">The sequence shown here is derived from an EMBL/GenBank/DDBJ whole genome shotgun (WGS) entry which is preliminary data.</text>
</comment>
<dbReference type="AlphaFoldDB" id="A0A2P8D8B6"/>
<dbReference type="InterPro" id="IPR026444">
    <property type="entry name" value="Secre_tail"/>
</dbReference>
<organism evidence="3 4">
    <name type="scientific">Taibaiella chishuiensis</name>
    <dbReference type="NCBI Taxonomy" id="1434707"/>
    <lineage>
        <taxon>Bacteria</taxon>
        <taxon>Pseudomonadati</taxon>
        <taxon>Bacteroidota</taxon>
        <taxon>Chitinophagia</taxon>
        <taxon>Chitinophagales</taxon>
        <taxon>Chitinophagaceae</taxon>
        <taxon>Taibaiella</taxon>
    </lineage>
</organism>
<dbReference type="Proteomes" id="UP000240572">
    <property type="component" value="Unassembled WGS sequence"/>
</dbReference>
<protein>
    <submittedName>
        <fullName evidence="3">Putative secreted protein (Por secretion system target)</fullName>
    </submittedName>
</protein>
<keyword evidence="1" id="KW-0732">Signal</keyword>
<evidence type="ECO:0000313" key="3">
    <source>
        <dbReference type="EMBL" id="PSK93466.1"/>
    </source>
</evidence>
<dbReference type="EMBL" id="PYGD01000002">
    <property type="protein sequence ID" value="PSK93466.1"/>
    <property type="molecule type" value="Genomic_DNA"/>
</dbReference>
<keyword evidence="4" id="KW-1185">Reference proteome</keyword>
<sequence>MKRFLLLYGLVGCAAIARAQLTTGVNGLTVKAGTAFNCMGLVLIPTADLAIQNDTIRLSGTAVTIAGNASIARVYNISPSLTFSGAMGIRYQASELNGNTESNLSVAYATPAGSFVTQAGSTGAAGSYYVNSTGFSNTLLGRVTASPATALAIRYYDLKATPAAACGIRLSWQAEEARAGDFHIERSTDGRTFTVLAGTVAQTGSQFSLTDAAPQPGRNIYRLGISEPGHAVVYSTTVISEHACNPQQQVQVYPNPAGTSVTVSLYQLPGGYATISLLDITGKMIRTYRATNLASTLDLQGLAAGSYLLQVQNGPEQQYIRIVKQ</sequence>
<reference evidence="3 4" key="1">
    <citation type="submission" date="2018-03" db="EMBL/GenBank/DDBJ databases">
        <title>Genomic Encyclopedia of Type Strains, Phase III (KMG-III): the genomes of soil and plant-associated and newly described type strains.</title>
        <authorList>
            <person name="Whitman W."/>
        </authorList>
    </citation>
    <scope>NUCLEOTIDE SEQUENCE [LARGE SCALE GENOMIC DNA]</scope>
    <source>
        <strain evidence="3 4">CGMCC 1.12700</strain>
    </source>
</reference>
<feature type="signal peptide" evidence="1">
    <location>
        <begin position="1"/>
        <end position="19"/>
    </location>
</feature>
<accession>A0A2P8D8B6</accession>
<name>A0A2P8D8B6_9BACT</name>
<evidence type="ECO:0000256" key="1">
    <source>
        <dbReference type="SAM" id="SignalP"/>
    </source>
</evidence>
<dbReference type="NCBIfam" id="TIGR04183">
    <property type="entry name" value="Por_Secre_tail"/>
    <property type="match status" value="1"/>
</dbReference>